<reference evidence="1 2" key="1">
    <citation type="submission" date="2019-06" db="EMBL/GenBank/DDBJ databases">
        <title>Genome Sequence of the Brown Rot Fungal Pathogen Monilinia fructicola.</title>
        <authorList>
            <person name="De Miccolis Angelini R.M."/>
            <person name="Landi L."/>
            <person name="Abate D."/>
            <person name="Pollastro S."/>
            <person name="Romanazzi G."/>
            <person name="Faretra F."/>
        </authorList>
    </citation>
    <scope>NUCLEOTIDE SEQUENCE [LARGE SCALE GENOMIC DNA]</scope>
    <source>
        <strain evidence="1 2">Mfrc123</strain>
    </source>
</reference>
<accession>A0A5M9JIX4</accession>
<proteinExistence type="predicted"/>
<evidence type="ECO:0000313" key="1">
    <source>
        <dbReference type="EMBL" id="KAA8568600.1"/>
    </source>
</evidence>
<dbReference type="EMBL" id="VICG01000009">
    <property type="protein sequence ID" value="KAA8568600.1"/>
    <property type="molecule type" value="Genomic_DNA"/>
</dbReference>
<gene>
    <name evidence="1" type="ORF">EYC84_007616</name>
</gene>
<protein>
    <submittedName>
        <fullName evidence="1">Uncharacterized protein</fullName>
    </submittedName>
</protein>
<organism evidence="1 2">
    <name type="scientific">Monilinia fructicola</name>
    <name type="common">Brown rot fungus</name>
    <name type="synonym">Ciboria fructicola</name>
    <dbReference type="NCBI Taxonomy" id="38448"/>
    <lineage>
        <taxon>Eukaryota</taxon>
        <taxon>Fungi</taxon>
        <taxon>Dikarya</taxon>
        <taxon>Ascomycota</taxon>
        <taxon>Pezizomycotina</taxon>
        <taxon>Leotiomycetes</taxon>
        <taxon>Helotiales</taxon>
        <taxon>Sclerotiniaceae</taxon>
        <taxon>Monilinia</taxon>
    </lineage>
</organism>
<name>A0A5M9JIX4_MONFR</name>
<comment type="caution">
    <text evidence="1">The sequence shown here is derived from an EMBL/GenBank/DDBJ whole genome shotgun (WGS) entry which is preliminary data.</text>
</comment>
<dbReference type="Proteomes" id="UP000322873">
    <property type="component" value="Unassembled WGS sequence"/>
</dbReference>
<dbReference type="AlphaFoldDB" id="A0A5M9JIX4"/>
<keyword evidence="2" id="KW-1185">Reference proteome</keyword>
<sequence>MPVAQKILLVSIALNNERDINVISLDGFTIINSKQNQDLKQKLSLDIKITFIIQQIAGINRVIRASKSSLSCHSE</sequence>
<evidence type="ECO:0000313" key="2">
    <source>
        <dbReference type="Proteomes" id="UP000322873"/>
    </source>
</evidence>